<feature type="region of interest" description="Disordered" evidence="5">
    <location>
        <begin position="161"/>
        <end position="191"/>
    </location>
</feature>
<comment type="caution">
    <text evidence="6">The sequence shown here is derived from an EMBL/GenBank/DDBJ whole genome shotgun (WGS) entry which is preliminary data.</text>
</comment>
<comment type="caution">
    <text evidence="4">Lacks conserved residue(s) required for the propagation of feature annotation.</text>
</comment>
<dbReference type="GO" id="GO:0000166">
    <property type="term" value="F:nucleotide binding"/>
    <property type="evidence" value="ECO:0007669"/>
    <property type="project" value="UniProtKB-KW"/>
</dbReference>
<accession>A0A2M6WYX9</accession>
<evidence type="ECO:0000256" key="2">
    <source>
        <dbReference type="ARBA" id="ARBA00022801"/>
    </source>
</evidence>
<gene>
    <name evidence="4" type="primary">dcd</name>
    <name evidence="6" type="ORF">COT71_03095</name>
</gene>
<protein>
    <recommendedName>
        <fullName evidence="4">dCTP deaminase</fullName>
        <ecNumber evidence="4">3.5.4.13</ecNumber>
    </recommendedName>
    <alternativeName>
        <fullName evidence="4">Deoxycytidine triphosphate deaminase</fullName>
    </alternativeName>
</protein>
<keyword evidence="3 4" id="KW-0546">Nucleotide metabolism</keyword>
<feature type="binding site" evidence="4">
    <location>
        <position position="166"/>
    </location>
    <ligand>
        <name>dCTP</name>
        <dbReference type="ChEBI" id="CHEBI:61481"/>
    </ligand>
</feature>
<dbReference type="AlphaFoldDB" id="A0A2M6WYX9"/>
<reference evidence="7" key="1">
    <citation type="submission" date="2017-09" db="EMBL/GenBank/DDBJ databases">
        <title>Depth-based differentiation of microbial function through sediment-hosted aquifers and enrichment of novel symbionts in the deep terrestrial subsurface.</title>
        <authorList>
            <person name="Probst A.J."/>
            <person name="Ladd B."/>
            <person name="Jarett J.K."/>
            <person name="Geller-Mcgrath D.E."/>
            <person name="Sieber C.M.K."/>
            <person name="Emerson J.B."/>
            <person name="Anantharaman K."/>
            <person name="Thomas B.C."/>
            <person name="Malmstrom R."/>
            <person name="Stieglmeier M."/>
            <person name="Klingl A."/>
            <person name="Woyke T."/>
            <person name="Ryan C.M."/>
            <person name="Banfield J.F."/>
        </authorList>
    </citation>
    <scope>NUCLEOTIDE SEQUENCE [LARGE SCALE GENOMIC DNA]</scope>
</reference>
<dbReference type="Gene3D" id="2.70.40.10">
    <property type="match status" value="1"/>
</dbReference>
<feature type="binding site" evidence="4">
    <location>
        <position position="123"/>
    </location>
    <ligand>
        <name>dCTP</name>
        <dbReference type="ChEBI" id="CHEBI:61481"/>
    </ligand>
</feature>
<feature type="active site" description="Proton donor/acceptor" evidence="4">
    <location>
        <position position="133"/>
    </location>
</feature>
<dbReference type="UniPathway" id="UPA00610">
    <property type="reaction ID" value="UER00665"/>
</dbReference>
<comment type="similarity">
    <text evidence="4">Belongs to the dCTP deaminase family.</text>
</comment>
<dbReference type="InterPro" id="IPR036157">
    <property type="entry name" value="dUTPase-like_sf"/>
</dbReference>
<comment type="catalytic activity">
    <reaction evidence="4">
        <text>dCTP + H2O + H(+) = dUTP + NH4(+)</text>
        <dbReference type="Rhea" id="RHEA:22680"/>
        <dbReference type="ChEBI" id="CHEBI:15377"/>
        <dbReference type="ChEBI" id="CHEBI:15378"/>
        <dbReference type="ChEBI" id="CHEBI:28938"/>
        <dbReference type="ChEBI" id="CHEBI:61481"/>
        <dbReference type="ChEBI" id="CHEBI:61555"/>
        <dbReference type="EC" id="3.5.4.13"/>
    </reaction>
</comment>
<dbReference type="Proteomes" id="UP000230731">
    <property type="component" value="Unassembled WGS sequence"/>
</dbReference>
<keyword evidence="2 4" id="KW-0378">Hydrolase</keyword>
<dbReference type="NCBIfam" id="TIGR02274">
    <property type="entry name" value="dCTP_deam"/>
    <property type="match status" value="1"/>
</dbReference>
<dbReference type="FunFam" id="2.70.40.10:FF:000005">
    <property type="entry name" value="dCTP deaminase, dUMP-forming"/>
    <property type="match status" value="1"/>
</dbReference>
<dbReference type="GO" id="GO:0015949">
    <property type="term" value="P:nucleobase-containing small molecule interconversion"/>
    <property type="evidence" value="ECO:0007669"/>
    <property type="project" value="TreeGrafter"/>
</dbReference>
<evidence type="ECO:0000256" key="3">
    <source>
        <dbReference type="ARBA" id="ARBA00023080"/>
    </source>
</evidence>
<evidence type="ECO:0000256" key="4">
    <source>
        <dbReference type="HAMAP-Rule" id="MF_00146"/>
    </source>
</evidence>
<feature type="binding site" evidence="4">
    <location>
        <position position="177"/>
    </location>
    <ligand>
        <name>dCTP</name>
        <dbReference type="ChEBI" id="CHEBI:61481"/>
    </ligand>
</feature>
<dbReference type="PANTHER" id="PTHR42680:SF3">
    <property type="entry name" value="DCTP DEAMINASE"/>
    <property type="match status" value="1"/>
</dbReference>
<evidence type="ECO:0000313" key="7">
    <source>
        <dbReference type="Proteomes" id="UP000230731"/>
    </source>
</evidence>
<organism evidence="6 7">
    <name type="scientific">Candidatus Andersenbacteria bacterium CG10_big_fil_rev_8_21_14_0_10_54_11</name>
    <dbReference type="NCBI Taxonomy" id="1974485"/>
    <lineage>
        <taxon>Bacteria</taxon>
        <taxon>Candidatus Anderseniibacteriota</taxon>
    </lineage>
</organism>
<proteinExistence type="inferred from homology"/>
<dbReference type="GO" id="GO:0006226">
    <property type="term" value="P:dUMP biosynthetic process"/>
    <property type="evidence" value="ECO:0007669"/>
    <property type="project" value="UniProtKB-UniPathway"/>
</dbReference>
<dbReference type="SUPFAM" id="SSF51283">
    <property type="entry name" value="dUTPase-like"/>
    <property type="match status" value="1"/>
</dbReference>
<dbReference type="InterPro" id="IPR033704">
    <property type="entry name" value="dUTPase_trimeric"/>
</dbReference>
<dbReference type="GO" id="GO:0008829">
    <property type="term" value="F:dCTP deaminase activity"/>
    <property type="evidence" value="ECO:0007669"/>
    <property type="project" value="UniProtKB-UniRule"/>
</dbReference>
<dbReference type="PANTHER" id="PTHR42680">
    <property type="entry name" value="DCTP DEAMINASE"/>
    <property type="match status" value="1"/>
</dbReference>
<feature type="binding site" evidence="4">
    <location>
        <position position="152"/>
    </location>
    <ligand>
        <name>dCTP</name>
        <dbReference type="ChEBI" id="CHEBI:61481"/>
    </ligand>
</feature>
<dbReference type="EC" id="3.5.4.13" evidence="4"/>
<evidence type="ECO:0000256" key="5">
    <source>
        <dbReference type="SAM" id="MobiDB-lite"/>
    </source>
</evidence>
<comment type="subunit">
    <text evidence="4">Homotrimer.</text>
</comment>
<dbReference type="Pfam" id="PF22769">
    <property type="entry name" value="DCD"/>
    <property type="match status" value="1"/>
</dbReference>
<feature type="binding site" evidence="4">
    <location>
        <position position="173"/>
    </location>
    <ligand>
        <name>dCTP</name>
        <dbReference type="ChEBI" id="CHEBI:61481"/>
    </ligand>
</feature>
<evidence type="ECO:0000256" key="1">
    <source>
        <dbReference type="ARBA" id="ARBA00022741"/>
    </source>
</evidence>
<name>A0A2M6WYX9_9BACT</name>
<comment type="pathway">
    <text evidence="4">Pyrimidine metabolism; dUMP biosynthesis; dUMP from dCTP (dUTP route): step 1/2.</text>
</comment>
<sequence length="191" mass="21361">MILSDRDIKKALHDKVIVVKPKPKLDEQLGSSSLDLRLGYHFRVFKHRRLPYVDPFDPTTMVDMTEEVVISKREPYVIQPGEFCLASILEWVELPDNIAARIDGRSSLGRLGLVIHSTAGHIDPGFAGSITMELSNIGMMPILLYPKMRICQLVFEPLSSPAERPYNKKPGAKYAGQKTPAETMLGSEKIS</sequence>
<dbReference type="GO" id="GO:0006229">
    <property type="term" value="P:dUTP biosynthetic process"/>
    <property type="evidence" value="ECO:0007669"/>
    <property type="project" value="UniProtKB-UniRule"/>
</dbReference>
<evidence type="ECO:0000313" key="6">
    <source>
        <dbReference type="EMBL" id="PIT97988.1"/>
    </source>
</evidence>
<keyword evidence="1 4" id="KW-0547">Nucleotide-binding</keyword>
<comment type="function">
    <text evidence="4">Catalyzes the deamination of dCTP to dUTP.</text>
</comment>
<dbReference type="HAMAP" id="MF_00146">
    <property type="entry name" value="dCTP_deaminase"/>
    <property type="match status" value="1"/>
</dbReference>
<dbReference type="EMBL" id="PEZP01000038">
    <property type="protein sequence ID" value="PIT97988.1"/>
    <property type="molecule type" value="Genomic_DNA"/>
</dbReference>
<feature type="binding site" evidence="4">
    <location>
        <begin position="105"/>
        <end position="110"/>
    </location>
    <ligand>
        <name>dCTP</name>
        <dbReference type="ChEBI" id="CHEBI:61481"/>
    </ligand>
</feature>
<dbReference type="CDD" id="cd07557">
    <property type="entry name" value="trimeric_dUTPase"/>
    <property type="match status" value="1"/>
</dbReference>
<dbReference type="InterPro" id="IPR011962">
    <property type="entry name" value="dCTP_deaminase"/>
</dbReference>